<dbReference type="PROSITE" id="PS00211">
    <property type="entry name" value="ABC_TRANSPORTER_1"/>
    <property type="match status" value="1"/>
</dbReference>
<dbReference type="SUPFAM" id="SSF52540">
    <property type="entry name" value="P-loop containing nucleoside triphosphate hydrolases"/>
    <property type="match status" value="1"/>
</dbReference>
<dbReference type="InterPro" id="IPR003593">
    <property type="entry name" value="AAA+_ATPase"/>
</dbReference>
<evidence type="ECO:0000256" key="7">
    <source>
        <dbReference type="ARBA" id="ARBA00023136"/>
    </source>
</evidence>
<evidence type="ECO:0000256" key="8">
    <source>
        <dbReference type="SAM" id="Phobius"/>
    </source>
</evidence>
<evidence type="ECO:0000256" key="2">
    <source>
        <dbReference type="ARBA" id="ARBA00022448"/>
    </source>
</evidence>
<reference evidence="11 12" key="1">
    <citation type="submission" date="2017-02" db="EMBL/GenBank/DDBJ databases">
        <authorList>
            <person name="Peterson S.W."/>
        </authorList>
    </citation>
    <scope>NUCLEOTIDE SEQUENCE [LARGE SCALE GENOMIC DNA]</scope>
    <source>
        <strain evidence="11 12">ATCC BAA-909</strain>
    </source>
</reference>
<feature type="transmembrane region" description="Helical" evidence="8">
    <location>
        <begin position="34"/>
        <end position="56"/>
    </location>
</feature>
<dbReference type="RefSeq" id="WP_078931008.1">
    <property type="nucleotide sequence ID" value="NZ_FUXC01000006.1"/>
</dbReference>
<dbReference type="InterPro" id="IPR011527">
    <property type="entry name" value="ABC1_TM_dom"/>
</dbReference>
<dbReference type="OrthoDB" id="341671at2"/>
<keyword evidence="3 8" id="KW-0812">Transmembrane</keyword>
<feature type="transmembrane region" description="Helical" evidence="8">
    <location>
        <begin position="76"/>
        <end position="97"/>
    </location>
</feature>
<dbReference type="Pfam" id="PF00664">
    <property type="entry name" value="ABC_membrane"/>
    <property type="match status" value="1"/>
</dbReference>
<dbReference type="CDD" id="cd03251">
    <property type="entry name" value="ABCC_MsbA"/>
    <property type="match status" value="1"/>
</dbReference>
<comment type="subcellular location">
    <subcellularLocation>
        <location evidence="1">Cell membrane</location>
        <topology evidence="1">Multi-pass membrane protein</topology>
    </subcellularLocation>
</comment>
<organism evidence="11 12">
    <name type="scientific">Treponema berlinense</name>
    <dbReference type="NCBI Taxonomy" id="225004"/>
    <lineage>
        <taxon>Bacteria</taxon>
        <taxon>Pseudomonadati</taxon>
        <taxon>Spirochaetota</taxon>
        <taxon>Spirochaetia</taxon>
        <taxon>Spirochaetales</taxon>
        <taxon>Treponemataceae</taxon>
        <taxon>Treponema</taxon>
    </lineage>
</organism>
<dbReference type="GO" id="GO:0005886">
    <property type="term" value="C:plasma membrane"/>
    <property type="evidence" value="ECO:0007669"/>
    <property type="project" value="UniProtKB-SubCell"/>
</dbReference>
<proteinExistence type="predicted"/>
<dbReference type="PANTHER" id="PTHR43394">
    <property type="entry name" value="ATP-DEPENDENT PERMEASE MDL1, MITOCHONDRIAL"/>
    <property type="match status" value="1"/>
</dbReference>
<dbReference type="PROSITE" id="PS50893">
    <property type="entry name" value="ABC_TRANSPORTER_2"/>
    <property type="match status" value="1"/>
</dbReference>
<sequence length="602" mass="68130">MPKNRKSAVLPLSFRDVKKSEYKLFFSYFKPHKWLFFADLFCAVFVAAVDVIFPVISRFTLNKVLPQYLNSADNSVQRTVIFTFFSIIALCFLMCVLRTVAQWFITFFGHVFGVAVEKDMRRDIFEHIEKQSFSFFDKNRTGQLMSRTTTDLFEISELAHHGPEDLLISLLTLFGAFFVMFSIRWQLAVIVFVTLPLLIFAVYSSRKSLMGSSSLVKGKTAEINSAVESSISGARTTKIFTNEDYEFSKFEKSNQNFFDAKRLYYKAMAGMHSKMEFVTHILSVIILAVGGFYIMKGKMTLGDLVAANMFVAAFLQPIRRLANFVEQFSTGMAGFMRFSEMMQIHEEMPEKTDAVELSEKIESVDFENVSFDYSENFPVLKNISLEVKKGQTVAFVGPSGGGKTTLCNLLARFYEVKDGSIKINGIDIRDYKLKSLRSQIGFVQQDVFMFAGTIRENIAYGRPDATEAEIIEAAKEAEIYDDIMNMQNGFDSVIGERGIKLSGGQKQRISIARVFLKNPPVLVLDEATSALDSITEQKIQSAFDRLCSGRTAFVIAHRLSTIKNADKIAVLENHKIVESGTHEQLLSKKGEYFNLYTAQVRI</sequence>
<evidence type="ECO:0000259" key="9">
    <source>
        <dbReference type="PROSITE" id="PS50893"/>
    </source>
</evidence>
<evidence type="ECO:0000259" key="10">
    <source>
        <dbReference type="PROSITE" id="PS50929"/>
    </source>
</evidence>
<dbReference type="FunFam" id="3.40.50.300:FF:000287">
    <property type="entry name" value="Multidrug ABC transporter ATP-binding protein"/>
    <property type="match status" value="1"/>
</dbReference>
<dbReference type="AlphaFoldDB" id="A0A1T4NLH0"/>
<feature type="transmembrane region" description="Helical" evidence="8">
    <location>
        <begin position="277"/>
        <end position="295"/>
    </location>
</feature>
<dbReference type="InterPro" id="IPR039421">
    <property type="entry name" value="Type_1_exporter"/>
</dbReference>
<dbReference type="STRING" id="225004.SAMN02745152_01266"/>
<evidence type="ECO:0000256" key="5">
    <source>
        <dbReference type="ARBA" id="ARBA00022840"/>
    </source>
</evidence>
<dbReference type="Gene3D" id="1.20.1560.10">
    <property type="entry name" value="ABC transporter type 1, transmembrane domain"/>
    <property type="match status" value="1"/>
</dbReference>
<keyword evidence="6 8" id="KW-1133">Transmembrane helix</keyword>
<feature type="domain" description="ABC transporter" evidence="9">
    <location>
        <begin position="364"/>
        <end position="598"/>
    </location>
</feature>
<dbReference type="GO" id="GO:0015421">
    <property type="term" value="F:ABC-type oligopeptide transporter activity"/>
    <property type="evidence" value="ECO:0007669"/>
    <property type="project" value="TreeGrafter"/>
</dbReference>
<dbReference type="Pfam" id="PF00005">
    <property type="entry name" value="ABC_tran"/>
    <property type="match status" value="1"/>
</dbReference>
<dbReference type="PANTHER" id="PTHR43394:SF1">
    <property type="entry name" value="ATP-BINDING CASSETTE SUB-FAMILY B MEMBER 10, MITOCHONDRIAL"/>
    <property type="match status" value="1"/>
</dbReference>
<dbReference type="Gene3D" id="3.40.50.300">
    <property type="entry name" value="P-loop containing nucleotide triphosphate hydrolases"/>
    <property type="match status" value="1"/>
</dbReference>
<dbReference type="InterPro" id="IPR036640">
    <property type="entry name" value="ABC1_TM_sf"/>
</dbReference>
<keyword evidence="2" id="KW-0813">Transport</keyword>
<feature type="domain" description="ABC transmembrane type-1" evidence="10">
    <location>
        <begin position="40"/>
        <end position="330"/>
    </location>
</feature>
<dbReference type="InterPro" id="IPR003439">
    <property type="entry name" value="ABC_transporter-like_ATP-bd"/>
</dbReference>
<evidence type="ECO:0000256" key="3">
    <source>
        <dbReference type="ARBA" id="ARBA00022692"/>
    </source>
</evidence>
<dbReference type="GO" id="GO:0005524">
    <property type="term" value="F:ATP binding"/>
    <property type="evidence" value="ECO:0007669"/>
    <property type="project" value="UniProtKB-KW"/>
</dbReference>
<dbReference type="CDD" id="cd18549">
    <property type="entry name" value="ABC_6TM_YwjA_like"/>
    <property type="match status" value="1"/>
</dbReference>
<keyword evidence="4" id="KW-0547">Nucleotide-binding</keyword>
<dbReference type="SMART" id="SM00382">
    <property type="entry name" value="AAA"/>
    <property type="match status" value="1"/>
</dbReference>
<evidence type="ECO:0000256" key="1">
    <source>
        <dbReference type="ARBA" id="ARBA00004651"/>
    </source>
</evidence>
<feature type="transmembrane region" description="Helical" evidence="8">
    <location>
        <begin position="189"/>
        <end position="205"/>
    </location>
</feature>
<evidence type="ECO:0000313" key="12">
    <source>
        <dbReference type="Proteomes" id="UP000190395"/>
    </source>
</evidence>
<evidence type="ECO:0000313" key="11">
    <source>
        <dbReference type="EMBL" id="SJZ80032.1"/>
    </source>
</evidence>
<accession>A0A1T4NLH0</accession>
<name>A0A1T4NLH0_9SPIR</name>
<dbReference type="InterPro" id="IPR017871">
    <property type="entry name" value="ABC_transporter-like_CS"/>
</dbReference>
<dbReference type="InterPro" id="IPR027417">
    <property type="entry name" value="P-loop_NTPase"/>
</dbReference>
<dbReference type="Proteomes" id="UP000190395">
    <property type="component" value="Unassembled WGS sequence"/>
</dbReference>
<evidence type="ECO:0000256" key="4">
    <source>
        <dbReference type="ARBA" id="ARBA00022741"/>
    </source>
</evidence>
<keyword evidence="7 8" id="KW-0472">Membrane</keyword>
<dbReference type="GeneID" id="303367508"/>
<gene>
    <name evidence="11" type="ORF">SAMN02745152_01266</name>
</gene>
<dbReference type="SUPFAM" id="SSF90123">
    <property type="entry name" value="ABC transporter transmembrane region"/>
    <property type="match status" value="1"/>
</dbReference>
<dbReference type="PROSITE" id="PS50929">
    <property type="entry name" value="ABC_TM1F"/>
    <property type="match status" value="1"/>
</dbReference>
<dbReference type="EMBL" id="FUXC01000006">
    <property type="protein sequence ID" value="SJZ80032.1"/>
    <property type="molecule type" value="Genomic_DNA"/>
</dbReference>
<keyword evidence="12" id="KW-1185">Reference proteome</keyword>
<dbReference type="GO" id="GO:0016887">
    <property type="term" value="F:ATP hydrolysis activity"/>
    <property type="evidence" value="ECO:0007669"/>
    <property type="project" value="InterPro"/>
</dbReference>
<evidence type="ECO:0000256" key="6">
    <source>
        <dbReference type="ARBA" id="ARBA00022989"/>
    </source>
</evidence>
<keyword evidence="5 11" id="KW-0067">ATP-binding</keyword>
<protein>
    <submittedName>
        <fullName evidence="11">ATP-binding cassette, subfamily B</fullName>
    </submittedName>
</protein>